<evidence type="ECO:0000256" key="2">
    <source>
        <dbReference type="ARBA" id="ARBA00022448"/>
    </source>
</evidence>
<dbReference type="Gene3D" id="3.40.50.300">
    <property type="entry name" value="P-loop containing nucleotide triphosphate hydrolases"/>
    <property type="match status" value="1"/>
</dbReference>
<dbReference type="InterPro" id="IPR027417">
    <property type="entry name" value="P-loop_NTPase"/>
</dbReference>
<evidence type="ECO:0000259" key="6">
    <source>
        <dbReference type="PROSITE" id="PS50893"/>
    </source>
</evidence>
<dbReference type="InterPro" id="IPR050683">
    <property type="entry name" value="Bact_Polysacc_Export_ATP-bd"/>
</dbReference>
<evidence type="ECO:0000313" key="8">
    <source>
        <dbReference type="Proteomes" id="UP001202117"/>
    </source>
</evidence>
<evidence type="ECO:0000256" key="4">
    <source>
        <dbReference type="ARBA" id="ARBA00022840"/>
    </source>
</evidence>
<dbReference type="RefSeq" id="WP_240569578.1">
    <property type="nucleotide sequence ID" value="NZ_JAKVPY010000028.1"/>
</dbReference>
<dbReference type="EMBL" id="JAKVPY010000028">
    <property type="protein sequence ID" value="MCH4565044.1"/>
    <property type="molecule type" value="Genomic_DNA"/>
</dbReference>
<dbReference type="InterPro" id="IPR003439">
    <property type="entry name" value="ABC_transporter-like_ATP-bd"/>
</dbReference>
<dbReference type="PANTHER" id="PTHR46743">
    <property type="entry name" value="TEICHOIC ACIDS EXPORT ATP-BINDING PROTEIN TAGH"/>
    <property type="match status" value="1"/>
</dbReference>
<dbReference type="CDD" id="cd03220">
    <property type="entry name" value="ABC_KpsT_Wzt"/>
    <property type="match status" value="1"/>
</dbReference>
<dbReference type="Pfam" id="PF00005">
    <property type="entry name" value="ABC_tran"/>
    <property type="match status" value="1"/>
</dbReference>
<feature type="region of interest" description="Disordered" evidence="5">
    <location>
        <begin position="216"/>
        <end position="244"/>
    </location>
</feature>
<dbReference type="InterPro" id="IPR003593">
    <property type="entry name" value="AAA+_ATPase"/>
</dbReference>
<dbReference type="PROSITE" id="PS50893">
    <property type="entry name" value="ABC_TRANSPORTER_2"/>
    <property type="match status" value="1"/>
</dbReference>
<name>A0ABS9RZ01_9GAMM</name>
<keyword evidence="4 7" id="KW-0067">ATP-binding</keyword>
<keyword evidence="8" id="KW-1185">Reference proteome</keyword>
<dbReference type="PANTHER" id="PTHR46743:SF2">
    <property type="entry name" value="TEICHOIC ACIDS EXPORT ATP-BINDING PROTEIN TAGH"/>
    <property type="match status" value="1"/>
</dbReference>
<sequence length="308" mass="33840">MIEIRGLYKRYLNHRASAWVLKDINLTIPRGVSVGLLGRNGAGKSTLLRLIAGMDAPNRGEIQRRCRVSWPIGLSGGLQGSMTGRQNVKFVARVHGGRQNEEGIIRRVQEFAEIGKAFDRPVRTYSSGMRSRLNFGLSLAFDFDVYLSDEATSTGDRGFKQKATKAFKERVGQASLIMVSHSEGILKDLCQAGVYLKNGQATWYDDINDAIAAYHEETGGPAKPSPAPNAAKAADKPSSEPTLPEGLAQLRQCKAKFDTAKAELEQSRGTDAPAQEISSREEAVRVAREHLYTARRQVQLLQPTPDDD</sequence>
<keyword evidence="2" id="KW-0813">Transport</keyword>
<gene>
    <name evidence="7" type="ORF">MKP05_18255</name>
</gene>
<feature type="domain" description="ABC transporter" evidence="6">
    <location>
        <begin position="2"/>
        <end position="223"/>
    </location>
</feature>
<dbReference type="GO" id="GO:0005524">
    <property type="term" value="F:ATP binding"/>
    <property type="evidence" value="ECO:0007669"/>
    <property type="project" value="UniProtKB-KW"/>
</dbReference>
<dbReference type="SUPFAM" id="SSF52540">
    <property type="entry name" value="P-loop containing nucleoside triphosphate hydrolases"/>
    <property type="match status" value="1"/>
</dbReference>
<comment type="similarity">
    <text evidence="1">Belongs to the ABC transporter superfamily.</text>
</comment>
<evidence type="ECO:0000256" key="5">
    <source>
        <dbReference type="SAM" id="MobiDB-lite"/>
    </source>
</evidence>
<dbReference type="InterPro" id="IPR017871">
    <property type="entry name" value="ABC_transporter-like_CS"/>
</dbReference>
<evidence type="ECO:0000256" key="1">
    <source>
        <dbReference type="ARBA" id="ARBA00005417"/>
    </source>
</evidence>
<proteinExistence type="inferred from homology"/>
<feature type="compositionally biased region" description="Basic and acidic residues" evidence="5">
    <location>
        <begin position="259"/>
        <end position="268"/>
    </location>
</feature>
<keyword evidence="3" id="KW-0547">Nucleotide-binding</keyword>
<feature type="region of interest" description="Disordered" evidence="5">
    <location>
        <begin position="259"/>
        <end position="283"/>
    </location>
</feature>
<dbReference type="InterPro" id="IPR015860">
    <property type="entry name" value="ABC_transpr_TagH-like"/>
</dbReference>
<dbReference type="PROSITE" id="PS00211">
    <property type="entry name" value="ABC_TRANSPORTER_1"/>
    <property type="match status" value="1"/>
</dbReference>
<dbReference type="Proteomes" id="UP001202117">
    <property type="component" value="Unassembled WGS sequence"/>
</dbReference>
<organism evidence="7 8">
    <name type="scientific">Halomonas flagellata</name>
    <dbReference type="NCBI Taxonomy" id="2920385"/>
    <lineage>
        <taxon>Bacteria</taxon>
        <taxon>Pseudomonadati</taxon>
        <taxon>Pseudomonadota</taxon>
        <taxon>Gammaproteobacteria</taxon>
        <taxon>Oceanospirillales</taxon>
        <taxon>Halomonadaceae</taxon>
        <taxon>Halomonas</taxon>
    </lineage>
</organism>
<accession>A0ABS9RZ01</accession>
<evidence type="ECO:0000313" key="7">
    <source>
        <dbReference type="EMBL" id="MCH4565044.1"/>
    </source>
</evidence>
<evidence type="ECO:0000256" key="3">
    <source>
        <dbReference type="ARBA" id="ARBA00022741"/>
    </source>
</evidence>
<comment type="caution">
    <text evidence="7">The sequence shown here is derived from an EMBL/GenBank/DDBJ whole genome shotgun (WGS) entry which is preliminary data.</text>
</comment>
<protein>
    <submittedName>
        <fullName evidence="7">ABC transporter ATP-binding protein</fullName>
    </submittedName>
</protein>
<reference evidence="7 8" key="1">
    <citation type="submission" date="2022-02" db="EMBL/GenBank/DDBJ databases">
        <title>Halomonas fukangensis sp. nov., a halophilic bacterium isolated from a bulk soil of Kalidium foliatum at Fukang.</title>
        <authorList>
            <person name="Huang Y."/>
        </authorList>
    </citation>
    <scope>NUCLEOTIDE SEQUENCE [LARGE SCALE GENOMIC DNA]</scope>
    <source>
        <strain evidence="7 8">EGI 63088</strain>
    </source>
</reference>
<dbReference type="SMART" id="SM00382">
    <property type="entry name" value="AAA"/>
    <property type="match status" value="1"/>
</dbReference>